<evidence type="ECO:0000313" key="2">
    <source>
        <dbReference type="EMBL" id="KAE9452984.1"/>
    </source>
</evidence>
<sequence length="159" mass="17838">MREEGHIKMSNRHFFEELDIDGNGTLEFMEVMALYYIIKSGRPFCGGCDKFIPGMYFTCSKCFENGKPLFCVCSECFKDELYVHEHDQFLDNYALLEAKRLQVVATYSEQHKASSSVTITELPTSPTDAVKGWDIAFKAFEAAVIAAVNTAAGTLCTIM</sequence>
<reference evidence="2 3" key="1">
    <citation type="journal article" date="2019" name="Genome Biol. Evol.">
        <title>The Rhododendron genome and chromosomal organization provide insight into shared whole-genome duplications across the heath family (Ericaceae).</title>
        <authorList>
            <person name="Soza V.L."/>
            <person name="Lindsley D."/>
            <person name="Waalkes A."/>
            <person name="Ramage E."/>
            <person name="Patwardhan R.P."/>
            <person name="Burton J.N."/>
            <person name="Adey A."/>
            <person name="Kumar A."/>
            <person name="Qiu R."/>
            <person name="Shendure J."/>
            <person name="Hall B."/>
        </authorList>
    </citation>
    <scope>NUCLEOTIDE SEQUENCE [LARGE SCALE GENOMIC DNA]</scope>
    <source>
        <strain evidence="2">RSF 1966-606</strain>
    </source>
</reference>
<accession>A0A6A4L967</accession>
<feature type="domain" description="EF-hand" evidence="1">
    <location>
        <begin position="12"/>
        <end position="41"/>
    </location>
</feature>
<name>A0A6A4L967_9ERIC</name>
<dbReference type="PROSITE" id="PS00018">
    <property type="entry name" value="EF_HAND_1"/>
    <property type="match status" value="1"/>
</dbReference>
<proteinExistence type="predicted"/>
<dbReference type="Proteomes" id="UP000428333">
    <property type="component" value="Linkage Group LG09"/>
</dbReference>
<dbReference type="EMBL" id="QEFC01002320">
    <property type="protein sequence ID" value="KAE9452984.1"/>
    <property type="molecule type" value="Genomic_DNA"/>
</dbReference>
<comment type="caution">
    <text evidence="2">The sequence shown here is derived from an EMBL/GenBank/DDBJ whole genome shotgun (WGS) entry which is preliminary data.</text>
</comment>
<organism evidence="2 3">
    <name type="scientific">Rhododendron williamsianum</name>
    <dbReference type="NCBI Taxonomy" id="262921"/>
    <lineage>
        <taxon>Eukaryota</taxon>
        <taxon>Viridiplantae</taxon>
        <taxon>Streptophyta</taxon>
        <taxon>Embryophyta</taxon>
        <taxon>Tracheophyta</taxon>
        <taxon>Spermatophyta</taxon>
        <taxon>Magnoliopsida</taxon>
        <taxon>eudicotyledons</taxon>
        <taxon>Gunneridae</taxon>
        <taxon>Pentapetalae</taxon>
        <taxon>asterids</taxon>
        <taxon>Ericales</taxon>
        <taxon>Ericaceae</taxon>
        <taxon>Ericoideae</taxon>
        <taxon>Rhodoreae</taxon>
        <taxon>Rhododendron</taxon>
    </lineage>
</organism>
<evidence type="ECO:0000259" key="1">
    <source>
        <dbReference type="PROSITE" id="PS50222"/>
    </source>
</evidence>
<evidence type="ECO:0000313" key="3">
    <source>
        <dbReference type="Proteomes" id="UP000428333"/>
    </source>
</evidence>
<gene>
    <name evidence="2" type="ORF">C3L33_15116</name>
</gene>
<dbReference type="AlphaFoldDB" id="A0A6A4L967"/>
<dbReference type="InterPro" id="IPR002048">
    <property type="entry name" value="EF_hand_dom"/>
</dbReference>
<keyword evidence="3" id="KW-1185">Reference proteome</keyword>
<dbReference type="OrthoDB" id="8785703at2759"/>
<dbReference type="GO" id="GO:0005509">
    <property type="term" value="F:calcium ion binding"/>
    <property type="evidence" value="ECO:0007669"/>
    <property type="project" value="InterPro"/>
</dbReference>
<dbReference type="InterPro" id="IPR018247">
    <property type="entry name" value="EF_Hand_1_Ca_BS"/>
</dbReference>
<feature type="non-terminal residue" evidence="2">
    <location>
        <position position="1"/>
    </location>
</feature>
<dbReference type="PROSITE" id="PS50222">
    <property type="entry name" value="EF_HAND_2"/>
    <property type="match status" value="1"/>
</dbReference>
<protein>
    <recommendedName>
        <fullName evidence="1">EF-hand domain-containing protein</fullName>
    </recommendedName>
</protein>